<evidence type="ECO:0008006" key="3">
    <source>
        <dbReference type="Google" id="ProtNLM"/>
    </source>
</evidence>
<protein>
    <recommendedName>
        <fullName evidence="3">F-box domain-containing protein</fullName>
    </recommendedName>
</protein>
<evidence type="ECO:0000313" key="1">
    <source>
        <dbReference type="EMBL" id="KAF5352308.1"/>
    </source>
</evidence>
<accession>A0A8H5D327</accession>
<keyword evidence="2" id="KW-1185">Reference proteome</keyword>
<comment type="caution">
    <text evidence="1">The sequence shown here is derived from an EMBL/GenBank/DDBJ whole genome shotgun (WGS) entry which is preliminary data.</text>
</comment>
<dbReference type="SUPFAM" id="SSF52047">
    <property type="entry name" value="RNI-like"/>
    <property type="match status" value="1"/>
</dbReference>
<dbReference type="OrthoDB" id="3541472at2759"/>
<organism evidence="1 2">
    <name type="scientific">Tetrapyrgos nigripes</name>
    <dbReference type="NCBI Taxonomy" id="182062"/>
    <lineage>
        <taxon>Eukaryota</taxon>
        <taxon>Fungi</taxon>
        <taxon>Dikarya</taxon>
        <taxon>Basidiomycota</taxon>
        <taxon>Agaricomycotina</taxon>
        <taxon>Agaricomycetes</taxon>
        <taxon>Agaricomycetidae</taxon>
        <taxon>Agaricales</taxon>
        <taxon>Marasmiineae</taxon>
        <taxon>Marasmiaceae</taxon>
        <taxon>Tetrapyrgos</taxon>
    </lineage>
</organism>
<dbReference type="Proteomes" id="UP000559256">
    <property type="component" value="Unassembled WGS sequence"/>
</dbReference>
<gene>
    <name evidence="1" type="ORF">D9758_011963</name>
</gene>
<dbReference type="EMBL" id="JAACJM010000066">
    <property type="protein sequence ID" value="KAF5352308.1"/>
    <property type="molecule type" value="Genomic_DNA"/>
</dbReference>
<proteinExistence type="predicted"/>
<sequence>MLLLPNELLEKIVQNVERLKDRKALRRTCSRLALILRPHVLAEVTLNIHRYNLEPGMNMLRALATPGNIYSSYIRTLYIDSLSPSFYPDPRFKDKQRACRDTVELQEMGRDWVSGGGEIEEYEELRTLLRPALESIDHLQAIRWCWRLKDSQWTLDTVMQSLSALRHVKEFHFLCAPSVHRRSSQVAPPPLIPSIPLPDLWDLEVLSVEVSFGTRLAIDNASIITPLVNHLCSRSKSLTSLHIRTGRDLLGDGRALDFDSLDTSLHSSITHLSLGGRSSRALQVAKIPSYFSNLTSLQLRSEYYDEESLKSLFSGLTAKQIHLRRLVLDDVNGSLLDYIESYSGLEVLSLAGPHWYSQPEHDDMADRFYRQILWLHHNTLQRLEIHPAFEGRWCFGENDSWSIERCRNLRHLSVKVNCDGLPFRSNSLLRYCNQHETAANPVHSLLSTVHSNLPELHTLHIDSARNPSSAYSHFSDSGAERCLAIRDSVLSSIKNLNREREEADYTEVPKWVRVYIGGEMVKLAIDDDGRD</sequence>
<dbReference type="Gene3D" id="3.80.10.10">
    <property type="entry name" value="Ribonuclease Inhibitor"/>
    <property type="match status" value="1"/>
</dbReference>
<name>A0A8H5D327_9AGAR</name>
<evidence type="ECO:0000313" key="2">
    <source>
        <dbReference type="Proteomes" id="UP000559256"/>
    </source>
</evidence>
<dbReference type="InterPro" id="IPR032675">
    <property type="entry name" value="LRR_dom_sf"/>
</dbReference>
<reference evidence="1 2" key="1">
    <citation type="journal article" date="2020" name="ISME J.">
        <title>Uncovering the hidden diversity of litter-decomposition mechanisms in mushroom-forming fungi.</title>
        <authorList>
            <person name="Floudas D."/>
            <person name="Bentzer J."/>
            <person name="Ahren D."/>
            <person name="Johansson T."/>
            <person name="Persson P."/>
            <person name="Tunlid A."/>
        </authorList>
    </citation>
    <scope>NUCLEOTIDE SEQUENCE [LARGE SCALE GENOMIC DNA]</scope>
    <source>
        <strain evidence="1 2">CBS 291.85</strain>
    </source>
</reference>
<dbReference type="AlphaFoldDB" id="A0A8H5D327"/>